<reference evidence="12 13" key="2">
    <citation type="journal article" date="2022" name="Mol. Biol. Evol.">
        <title>Comparative Genomics Reveals Insights into the Divergent Evolution of Astigmatic Mites and Household Pest Adaptations.</title>
        <authorList>
            <person name="Xiong Q."/>
            <person name="Wan A.T."/>
            <person name="Liu X."/>
            <person name="Fung C.S."/>
            <person name="Xiao X."/>
            <person name="Malainual N."/>
            <person name="Hou J."/>
            <person name="Wang L."/>
            <person name="Wang M."/>
            <person name="Yang K.Y."/>
            <person name="Cui Y."/>
            <person name="Leung E.L."/>
            <person name="Nong W."/>
            <person name="Shin S.K."/>
            <person name="Au S.W."/>
            <person name="Jeong K.Y."/>
            <person name="Chew F.T."/>
            <person name="Hui J.H."/>
            <person name="Leung T.F."/>
            <person name="Tungtrongchitr A."/>
            <person name="Zhong N."/>
            <person name="Liu Z."/>
            <person name="Tsui S.K."/>
        </authorList>
    </citation>
    <scope>NUCLEOTIDE SEQUENCE [LARGE SCALE GENOMIC DNA]</scope>
    <source>
        <strain evidence="12">Derp</strain>
    </source>
</reference>
<gene>
    <name evidence="12" type="primary">TP53RK</name>
    <name evidence="12" type="ORF">DERP_008003</name>
</gene>
<dbReference type="EMBL" id="NJHN03000121">
    <property type="protein sequence ID" value="KAH9413525.1"/>
    <property type="molecule type" value="Genomic_DNA"/>
</dbReference>
<organism evidence="12 13">
    <name type="scientific">Dermatophagoides pteronyssinus</name>
    <name type="common">European house dust mite</name>
    <dbReference type="NCBI Taxonomy" id="6956"/>
    <lineage>
        <taxon>Eukaryota</taxon>
        <taxon>Metazoa</taxon>
        <taxon>Ecdysozoa</taxon>
        <taxon>Arthropoda</taxon>
        <taxon>Chelicerata</taxon>
        <taxon>Arachnida</taxon>
        <taxon>Acari</taxon>
        <taxon>Acariformes</taxon>
        <taxon>Sarcoptiformes</taxon>
        <taxon>Astigmata</taxon>
        <taxon>Psoroptidia</taxon>
        <taxon>Analgoidea</taxon>
        <taxon>Pyroglyphidae</taxon>
        <taxon>Dermatophagoidinae</taxon>
        <taxon>Dermatophagoides</taxon>
    </lineage>
</organism>
<dbReference type="PROSITE" id="PS50011">
    <property type="entry name" value="PROTEIN_KINASE_DOM"/>
    <property type="match status" value="1"/>
</dbReference>
<dbReference type="EC" id="2.7.11.1" evidence="2"/>
<keyword evidence="8" id="KW-0067">ATP-binding</keyword>
<keyword evidence="3" id="KW-0723">Serine/threonine-protein kinase</keyword>
<dbReference type="PROSITE" id="PS00109">
    <property type="entry name" value="PROTEIN_KINASE_TYR"/>
    <property type="match status" value="1"/>
</dbReference>
<protein>
    <recommendedName>
        <fullName evidence="2">non-specific serine/threonine protein kinase</fullName>
        <ecNumber evidence="2">2.7.11.1</ecNumber>
    </recommendedName>
</protein>
<keyword evidence="6" id="KW-0547">Nucleotide-binding</keyword>
<evidence type="ECO:0000256" key="2">
    <source>
        <dbReference type="ARBA" id="ARBA00012513"/>
    </source>
</evidence>
<dbReference type="Proteomes" id="UP000887458">
    <property type="component" value="Unassembled WGS sequence"/>
</dbReference>
<proteinExistence type="inferred from homology"/>
<evidence type="ECO:0000313" key="13">
    <source>
        <dbReference type="Proteomes" id="UP000887458"/>
    </source>
</evidence>
<evidence type="ECO:0000256" key="6">
    <source>
        <dbReference type="ARBA" id="ARBA00022741"/>
    </source>
</evidence>
<evidence type="ECO:0000259" key="11">
    <source>
        <dbReference type="PROSITE" id="PS50011"/>
    </source>
</evidence>
<keyword evidence="5" id="KW-0819">tRNA processing</keyword>
<comment type="catalytic activity">
    <reaction evidence="10">
        <text>L-seryl-[protein] + ATP = O-phospho-L-seryl-[protein] + ADP + H(+)</text>
        <dbReference type="Rhea" id="RHEA:17989"/>
        <dbReference type="Rhea" id="RHEA-COMP:9863"/>
        <dbReference type="Rhea" id="RHEA-COMP:11604"/>
        <dbReference type="ChEBI" id="CHEBI:15378"/>
        <dbReference type="ChEBI" id="CHEBI:29999"/>
        <dbReference type="ChEBI" id="CHEBI:30616"/>
        <dbReference type="ChEBI" id="CHEBI:83421"/>
        <dbReference type="ChEBI" id="CHEBI:456216"/>
        <dbReference type="EC" id="2.7.11.1"/>
    </reaction>
</comment>
<comment type="caution">
    <text evidence="12">The sequence shown here is derived from an EMBL/GenBank/DDBJ whole genome shotgun (WGS) entry which is preliminary data.</text>
</comment>
<dbReference type="InterPro" id="IPR000719">
    <property type="entry name" value="Prot_kinase_dom"/>
</dbReference>
<dbReference type="Pfam" id="PF00069">
    <property type="entry name" value="Pkinase"/>
    <property type="match status" value="1"/>
</dbReference>
<comment type="similarity">
    <text evidence="1">Belongs to the protein kinase superfamily. BUD32 family.</text>
</comment>
<feature type="domain" description="Protein kinase" evidence="11">
    <location>
        <begin position="10"/>
        <end position="242"/>
    </location>
</feature>
<evidence type="ECO:0000256" key="4">
    <source>
        <dbReference type="ARBA" id="ARBA00022679"/>
    </source>
</evidence>
<dbReference type="Gene3D" id="3.30.200.20">
    <property type="entry name" value="Phosphorylase Kinase, domain 1"/>
    <property type="match status" value="1"/>
</dbReference>
<accession>A0ABQ8IT75</accession>
<evidence type="ECO:0000256" key="10">
    <source>
        <dbReference type="ARBA" id="ARBA00048679"/>
    </source>
</evidence>
<evidence type="ECO:0000313" key="12">
    <source>
        <dbReference type="EMBL" id="KAH9413525.1"/>
    </source>
</evidence>
<evidence type="ECO:0000256" key="5">
    <source>
        <dbReference type="ARBA" id="ARBA00022694"/>
    </source>
</evidence>
<keyword evidence="7 12" id="KW-0418">Kinase</keyword>
<comment type="catalytic activity">
    <reaction evidence="9">
        <text>L-threonyl-[protein] + ATP = O-phospho-L-threonyl-[protein] + ADP + H(+)</text>
        <dbReference type="Rhea" id="RHEA:46608"/>
        <dbReference type="Rhea" id="RHEA-COMP:11060"/>
        <dbReference type="Rhea" id="RHEA-COMP:11605"/>
        <dbReference type="ChEBI" id="CHEBI:15378"/>
        <dbReference type="ChEBI" id="CHEBI:30013"/>
        <dbReference type="ChEBI" id="CHEBI:30616"/>
        <dbReference type="ChEBI" id="CHEBI:61977"/>
        <dbReference type="ChEBI" id="CHEBI:456216"/>
        <dbReference type="EC" id="2.7.11.1"/>
    </reaction>
</comment>
<dbReference type="InterPro" id="IPR011009">
    <property type="entry name" value="Kinase-like_dom_sf"/>
</dbReference>
<keyword evidence="13" id="KW-1185">Reference proteome</keyword>
<dbReference type="SUPFAM" id="SSF56112">
    <property type="entry name" value="Protein kinase-like (PK-like)"/>
    <property type="match status" value="1"/>
</dbReference>
<reference evidence="12 13" key="1">
    <citation type="journal article" date="2018" name="J. Allergy Clin. Immunol.">
        <title>High-quality assembly of Dermatophagoides pteronyssinus genome and transcriptome reveals a wide range of novel allergens.</title>
        <authorList>
            <person name="Liu X.Y."/>
            <person name="Yang K.Y."/>
            <person name="Wang M.Q."/>
            <person name="Kwok J.S."/>
            <person name="Zeng X."/>
            <person name="Yang Z."/>
            <person name="Xiao X.J."/>
            <person name="Lau C.P."/>
            <person name="Li Y."/>
            <person name="Huang Z.M."/>
            <person name="Ba J.G."/>
            <person name="Yim A.K."/>
            <person name="Ouyang C.Y."/>
            <person name="Ngai S.M."/>
            <person name="Chan T.F."/>
            <person name="Leung E.L."/>
            <person name="Liu L."/>
            <person name="Liu Z.G."/>
            <person name="Tsui S.K."/>
        </authorList>
    </citation>
    <scope>NUCLEOTIDE SEQUENCE [LARGE SCALE GENOMIC DNA]</scope>
    <source>
        <strain evidence="12">Derp</strain>
    </source>
</reference>
<dbReference type="GO" id="GO:0016301">
    <property type="term" value="F:kinase activity"/>
    <property type="evidence" value="ECO:0007669"/>
    <property type="project" value="UniProtKB-KW"/>
</dbReference>
<dbReference type="PANTHER" id="PTHR12209:SF0">
    <property type="entry name" value="EKC_KEOPS COMPLEX SUBUNIT TP53RK"/>
    <property type="match status" value="1"/>
</dbReference>
<dbReference type="InterPro" id="IPR022495">
    <property type="entry name" value="Bud32"/>
</dbReference>
<evidence type="ECO:0000256" key="3">
    <source>
        <dbReference type="ARBA" id="ARBA00022527"/>
    </source>
</evidence>
<evidence type="ECO:0000256" key="9">
    <source>
        <dbReference type="ARBA" id="ARBA00047899"/>
    </source>
</evidence>
<sequence>MCPLQKSFVGAEWKLLFQGAESRVYEGNYQSKQAILKERFPKRYRLDELDKKLTKERIRAEIKAYTKLSTKSAAELSKALPSILFSDDRHIILTRIENACTLNMFIAECELEQQSDSIRQALLALAKLIAQIHSTGLIHGDLTTSNFMVIKQQQPPITIVPIDFGLSYSSNTDENRAVDLYVLERAVQSTHPNVDMNIFLNEYQTQMGTDKINKRLDQVRMRGRKRLMIAYFYRPFQYTCSL</sequence>
<dbReference type="PANTHER" id="PTHR12209">
    <property type="entry name" value="NON-SPECIFIC SERINE/THREONINE PROTEIN KINASE"/>
    <property type="match status" value="1"/>
</dbReference>
<keyword evidence="4" id="KW-0808">Transferase</keyword>
<dbReference type="Gene3D" id="1.10.510.10">
    <property type="entry name" value="Transferase(Phosphotransferase) domain 1"/>
    <property type="match status" value="1"/>
</dbReference>
<dbReference type="NCBIfam" id="TIGR03724">
    <property type="entry name" value="arch_bud32"/>
    <property type="match status" value="1"/>
</dbReference>
<evidence type="ECO:0000256" key="1">
    <source>
        <dbReference type="ARBA" id="ARBA00010630"/>
    </source>
</evidence>
<dbReference type="InterPro" id="IPR008266">
    <property type="entry name" value="Tyr_kinase_AS"/>
</dbReference>
<evidence type="ECO:0000256" key="8">
    <source>
        <dbReference type="ARBA" id="ARBA00022840"/>
    </source>
</evidence>
<name>A0ABQ8IT75_DERPT</name>
<evidence type="ECO:0000256" key="7">
    <source>
        <dbReference type="ARBA" id="ARBA00022777"/>
    </source>
</evidence>